<gene>
    <name evidence="3" type="ORF">AKJ08_1598</name>
</gene>
<feature type="region of interest" description="Disordered" evidence="2">
    <location>
        <begin position="153"/>
        <end position="174"/>
    </location>
</feature>
<name>A0A0K1PCT7_9BACT</name>
<dbReference type="AlphaFoldDB" id="A0A0K1PCT7"/>
<comment type="similarity">
    <text evidence="1">Belongs to the TolB family.</text>
</comment>
<dbReference type="STRING" id="1391653.AKJ08_1598"/>
<dbReference type="SUPFAM" id="SSF82171">
    <property type="entry name" value="DPP6 N-terminal domain-like"/>
    <property type="match status" value="1"/>
</dbReference>
<dbReference type="PANTHER" id="PTHR36842">
    <property type="entry name" value="PROTEIN TOLB HOMOLOG"/>
    <property type="match status" value="1"/>
</dbReference>
<evidence type="ECO:0000313" key="3">
    <source>
        <dbReference type="EMBL" id="AKU91211.1"/>
    </source>
</evidence>
<keyword evidence="4" id="KW-1185">Reference proteome</keyword>
<organism evidence="3 4">
    <name type="scientific">Vulgatibacter incomptus</name>
    <dbReference type="NCBI Taxonomy" id="1391653"/>
    <lineage>
        <taxon>Bacteria</taxon>
        <taxon>Pseudomonadati</taxon>
        <taxon>Myxococcota</taxon>
        <taxon>Myxococcia</taxon>
        <taxon>Myxococcales</taxon>
        <taxon>Cystobacterineae</taxon>
        <taxon>Vulgatibacteraceae</taxon>
        <taxon>Vulgatibacter</taxon>
    </lineage>
</organism>
<dbReference type="Pfam" id="PF07676">
    <property type="entry name" value="PD40"/>
    <property type="match status" value="1"/>
</dbReference>
<dbReference type="Gene3D" id="2.120.10.30">
    <property type="entry name" value="TolB, C-terminal domain"/>
    <property type="match status" value="1"/>
</dbReference>
<dbReference type="InterPro" id="IPR011659">
    <property type="entry name" value="WD40"/>
</dbReference>
<reference evidence="3 4" key="1">
    <citation type="submission" date="2015-08" db="EMBL/GenBank/DDBJ databases">
        <authorList>
            <person name="Babu N.S."/>
            <person name="Beckwith C.J."/>
            <person name="Beseler K.G."/>
            <person name="Brison A."/>
            <person name="Carone J.V."/>
            <person name="Caskin T.P."/>
            <person name="Diamond M."/>
            <person name="Durham M.E."/>
            <person name="Foxe J.M."/>
            <person name="Go M."/>
            <person name="Henderson B.A."/>
            <person name="Jones I.B."/>
            <person name="McGettigan J.A."/>
            <person name="Micheletti S.J."/>
            <person name="Nasrallah M.E."/>
            <person name="Ortiz D."/>
            <person name="Piller C.R."/>
            <person name="Privatt S.R."/>
            <person name="Schneider S.L."/>
            <person name="Sharp S."/>
            <person name="Smith T.C."/>
            <person name="Stanton J.D."/>
            <person name="Ullery H.E."/>
            <person name="Wilson R.J."/>
            <person name="Serrano M.G."/>
            <person name="Buck G."/>
            <person name="Lee V."/>
            <person name="Wang Y."/>
            <person name="Carvalho R."/>
            <person name="Voegtly L."/>
            <person name="Shi R."/>
            <person name="Duckworth R."/>
            <person name="Johnson A."/>
            <person name="Loviza R."/>
            <person name="Walstead R."/>
            <person name="Shah Z."/>
            <person name="Kiflezghi M."/>
            <person name="Wade K."/>
            <person name="Ball S.L."/>
            <person name="Bradley K.W."/>
            <person name="Asai D.J."/>
            <person name="Bowman C.A."/>
            <person name="Russell D.A."/>
            <person name="Pope W.H."/>
            <person name="Jacobs-Sera D."/>
            <person name="Hendrix R.W."/>
            <person name="Hatfull G.F."/>
        </authorList>
    </citation>
    <scope>NUCLEOTIDE SEQUENCE [LARGE SCALE GENOMIC DNA]</scope>
    <source>
        <strain evidence="3 4">DSM 27710</strain>
    </source>
</reference>
<evidence type="ECO:0000256" key="1">
    <source>
        <dbReference type="ARBA" id="ARBA00009820"/>
    </source>
</evidence>
<protein>
    <submittedName>
        <fullName evidence="3">TolB protein</fullName>
    </submittedName>
</protein>
<dbReference type="PANTHER" id="PTHR36842:SF1">
    <property type="entry name" value="PROTEIN TOLB"/>
    <property type="match status" value="1"/>
</dbReference>
<accession>A0A0K1PCT7</accession>
<proteinExistence type="inferred from homology"/>
<dbReference type="Proteomes" id="UP000055590">
    <property type="component" value="Chromosome"/>
</dbReference>
<evidence type="ECO:0000256" key="2">
    <source>
        <dbReference type="SAM" id="MobiDB-lite"/>
    </source>
</evidence>
<dbReference type="KEGG" id="vin:AKJ08_1598"/>
<dbReference type="EMBL" id="CP012332">
    <property type="protein sequence ID" value="AKU91211.1"/>
    <property type="molecule type" value="Genomic_DNA"/>
</dbReference>
<evidence type="ECO:0000313" key="4">
    <source>
        <dbReference type="Proteomes" id="UP000055590"/>
    </source>
</evidence>
<dbReference type="InterPro" id="IPR011042">
    <property type="entry name" value="6-blade_b-propeller_TolB-like"/>
</dbReference>
<dbReference type="Gene3D" id="2.40.160.50">
    <property type="entry name" value="membrane protein fhac: a member of the omp85/tpsb transporter family"/>
    <property type="match status" value="1"/>
</dbReference>
<sequence length="957" mass="105874">MRWYGFKFKEVLLPQLPGAGVRLFYYQSETKAAEVAAGVIREQYMQLARAFDYVPEREVPYVLYATHLEFQATNLFPISEGVLGVTSPSELTLTLPFFGDLEQYRHTSTHELTHEFTIQIVRSAGEAAGRPGGLGGFPLWFIEGLAEYAAYGGMDPDGKPGPEPRGASGPSLPGLDPDTEAWARDLLYRSSPFEGYLIPPFYSDYPMGYVHTYKLGQLRVAFMGATFGRELIIWLLKNASTMGLADERGAGVKFPELVKMGTGYDKETIERLFADWIQRRYLPAYDQARTRVPSLQPIDNVPVEAELVVASPDGKTLLMRGFDRELGEGSLWLLEGDNPGKSQLVVRDSRPGLESLHLISRRTFALGNERIAWIGRAGEADVLTVARLEKPPEGSSDLFRITDRRSFELVKHHILEGGDPTFSPDERRIAFSGVDTNGFKDVYIMDVDEGFSSLRRVTQGPFSKSGLSWTADGIYLATDAAPDGDANIGLLDPETGAIRVVVADRSIKECPVLTPAGLVYASNLGGRWDLYRIEDGVAWRITDVSTLIRSPAVGAKGSLYGIIVHGGHFRLARLPPVEILRLDGRPPIAADYDPTPRPLPILRLPEVAPEYRPFDHFGIDMGGIQVGTQTVAVGGISFSDLLRDRLLAVQLAVYGSLDFTDASAIFLDRSQRTTWLAGIFHTFQPKRDRTFGTPALPDNPDFFLEREFGAMGGLSYPFNRFERMDVLLTVEGVHRSRFTDRRGTRDAAWEELTGGNDLQLLATAGYGLDTLRYHPFVGPISGSTVLFAAGTSILPQRLNVGGAGVNGWAEFDLQHFFYLGARSTFWTRAAAGSAFGGRFSRQFYLSSVDNLRGYHWSDDRLLGTHYYVANAELSFPLDWLIRIAIFEGLRGVGAVDFGGVTDHYEQLLDARSLDLAVGLDFLAGPLAMRLHFGYPIQIGPVLPADGWVTNFALRLRY</sequence>